<dbReference type="Gene3D" id="3.30.300.30">
    <property type="match status" value="1"/>
</dbReference>
<reference evidence="3 4" key="1">
    <citation type="submission" date="2023-07" db="EMBL/GenBank/DDBJ databases">
        <title>Sequencing the genomes of 1000 actinobacteria strains.</title>
        <authorList>
            <person name="Klenk H.-P."/>
        </authorList>
    </citation>
    <scope>NUCLEOTIDE SEQUENCE [LARGE SCALE GENOMIC DNA]</scope>
    <source>
        <strain evidence="3 4">DSM 102162</strain>
    </source>
</reference>
<dbReference type="InterPro" id="IPR000873">
    <property type="entry name" value="AMP-dep_synth/lig_dom"/>
</dbReference>
<comment type="caution">
    <text evidence="3">The sequence shown here is derived from an EMBL/GenBank/DDBJ whole genome shotgun (WGS) entry which is preliminary data.</text>
</comment>
<dbReference type="Pfam" id="PF00501">
    <property type="entry name" value="AMP-binding"/>
    <property type="match status" value="1"/>
</dbReference>
<keyword evidence="3" id="KW-0436">Ligase</keyword>
<evidence type="ECO:0000313" key="3">
    <source>
        <dbReference type="EMBL" id="MDP9800566.1"/>
    </source>
</evidence>
<protein>
    <submittedName>
        <fullName evidence="3">O-succinylbenzoic acid--CoA ligase</fullName>
        <ecNumber evidence="3">6.2.1.26</ecNumber>
    </submittedName>
</protein>
<proteinExistence type="predicted"/>
<sequence length="477" mass="49637">MAEGLTGAGCPGEARGADAGARIKADAGSPVSHEEPAVVQGGRGPAALARLVSTIQPELDRWRRGEPVRPVFIVEPGTDERESAAEAARLGIPAGTAVLMRTSGSTTGTGKIVALGFDQLAASAHATHEALRGEGVWLADLPYHHIAGFQTAFRSLLAGGEPAAVDLHDPTQIRSVVEQAASRGAVYISVVPTQLRSILASPELTQILTPALFLTGGAATAPSLLQEARAAGLTLATSYGMTETCGGCVYDGRPIGDAQITLGPTGQVSITGSMVALGYLGNVDSQAFSATRTAVVGTLRTHHTKDAGRFTPTGTLDILGRIDDAITTGGLTVMPRLIEDAIAAETGAEAVVIGVPSERWGEAVVALLAPSPHPGTTEPTSGQSPATAEPNSAPPTRRLSHNTAMTSKNAPAQFTTTSTESLRARIKSRLGEGWAPARVYELTQFSQKWPLTSSGKIDRRELKRTLIEWEKTHGIHS</sequence>
<name>A0ABT9NAY7_9ACTO</name>
<dbReference type="InterPro" id="IPR045851">
    <property type="entry name" value="AMP-bd_C_sf"/>
</dbReference>
<dbReference type="InterPro" id="IPR042099">
    <property type="entry name" value="ANL_N_sf"/>
</dbReference>
<organism evidence="3 4">
    <name type="scientific">Arcanobacterium wilhelmae</name>
    <dbReference type="NCBI Taxonomy" id="1803177"/>
    <lineage>
        <taxon>Bacteria</taxon>
        <taxon>Bacillati</taxon>
        <taxon>Actinomycetota</taxon>
        <taxon>Actinomycetes</taxon>
        <taxon>Actinomycetales</taxon>
        <taxon>Actinomycetaceae</taxon>
        <taxon>Arcanobacterium</taxon>
    </lineage>
</organism>
<dbReference type="EMBL" id="JAUSQW010000001">
    <property type="protein sequence ID" value="MDP9800566.1"/>
    <property type="molecule type" value="Genomic_DNA"/>
</dbReference>
<dbReference type="PANTHER" id="PTHR43201:SF32">
    <property type="entry name" value="2-SUCCINYLBENZOATE--COA LIGASE, CHLOROPLASTIC_PEROXISOMAL"/>
    <property type="match status" value="1"/>
</dbReference>
<evidence type="ECO:0000313" key="4">
    <source>
        <dbReference type="Proteomes" id="UP001235966"/>
    </source>
</evidence>
<dbReference type="RefSeq" id="WP_278057935.1">
    <property type="nucleotide sequence ID" value="NZ_CP121247.1"/>
</dbReference>
<feature type="compositionally biased region" description="Polar residues" evidence="1">
    <location>
        <begin position="377"/>
        <end position="390"/>
    </location>
</feature>
<dbReference type="SUPFAM" id="SSF56801">
    <property type="entry name" value="Acetyl-CoA synthetase-like"/>
    <property type="match status" value="1"/>
</dbReference>
<feature type="region of interest" description="Disordered" evidence="1">
    <location>
        <begin position="19"/>
        <end position="42"/>
    </location>
</feature>
<dbReference type="Gene3D" id="3.40.50.12780">
    <property type="entry name" value="N-terminal domain of ligase-like"/>
    <property type="match status" value="1"/>
</dbReference>
<accession>A0ABT9NAY7</accession>
<dbReference type="Proteomes" id="UP001235966">
    <property type="component" value="Unassembled WGS sequence"/>
</dbReference>
<gene>
    <name evidence="3" type="ORF">J2S49_000642</name>
</gene>
<dbReference type="PANTHER" id="PTHR43201">
    <property type="entry name" value="ACYL-COA SYNTHETASE"/>
    <property type="match status" value="1"/>
</dbReference>
<dbReference type="EC" id="6.2.1.26" evidence="3"/>
<feature type="region of interest" description="Disordered" evidence="1">
    <location>
        <begin position="369"/>
        <end position="407"/>
    </location>
</feature>
<dbReference type="GO" id="GO:0008756">
    <property type="term" value="F:o-succinylbenzoate-CoA ligase activity"/>
    <property type="evidence" value="ECO:0007669"/>
    <property type="project" value="UniProtKB-EC"/>
</dbReference>
<keyword evidence="4" id="KW-1185">Reference proteome</keyword>
<evidence type="ECO:0000256" key="1">
    <source>
        <dbReference type="SAM" id="MobiDB-lite"/>
    </source>
</evidence>
<feature type="domain" description="AMP-dependent synthetase/ligase" evidence="2">
    <location>
        <begin position="93"/>
        <end position="258"/>
    </location>
</feature>
<evidence type="ECO:0000259" key="2">
    <source>
        <dbReference type="Pfam" id="PF00501"/>
    </source>
</evidence>